<dbReference type="Proteomes" id="UP001423409">
    <property type="component" value="Unassembled WGS sequence"/>
</dbReference>
<keyword evidence="2" id="KW-1185">Reference proteome</keyword>
<sequence>MSNEKKLQMAFVEGLGIAADSDFESLKYRGIEEWDSVAHMQLVSEIEAAFDIMLETQDVIDMSSYPVAREIVSKYGVSF</sequence>
<gene>
    <name evidence="1" type="ORF">Dcae01_02422</name>
</gene>
<evidence type="ECO:0000313" key="2">
    <source>
        <dbReference type="Proteomes" id="UP001423409"/>
    </source>
</evidence>
<proteinExistence type="predicted"/>
<dbReference type="SUPFAM" id="SSF47336">
    <property type="entry name" value="ACP-like"/>
    <property type="match status" value="1"/>
</dbReference>
<protein>
    <recommendedName>
        <fullName evidence="3">Acyl carrier protein</fullName>
    </recommendedName>
</protein>
<organism evidence="1 2">
    <name type="scientific">Deinococcus caeni</name>
    <dbReference type="NCBI Taxonomy" id="569127"/>
    <lineage>
        <taxon>Bacteria</taxon>
        <taxon>Thermotogati</taxon>
        <taxon>Deinococcota</taxon>
        <taxon>Deinococci</taxon>
        <taxon>Deinococcales</taxon>
        <taxon>Deinococcaceae</taxon>
        <taxon>Deinococcus</taxon>
    </lineage>
</organism>
<name>A0ABP9UHN7_9DEIO</name>
<dbReference type="InterPro" id="IPR036736">
    <property type="entry name" value="ACP-like_sf"/>
</dbReference>
<comment type="caution">
    <text evidence="1">The sequence shown here is derived from an EMBL/GenBank/DDBJ whole genome shotgun (WGS) entry which is preliminary data.</text>
</comment>
<evidence type="ECO:0008006" key="3">
    <source>
        <dbReference type="Google" id="ProtNLM"/>
    </source>
</evidence>
<reference evidence="1 2" key="1">
    <citation type="submission" date="2024-02" db="EMBL/GenBank/DDBJ databases">
        <title>Deinococcus caeni NBRC 101312.</title>
        <authorList>
            <person name="Ichikawa N."/>
            <person name="Katano-Makiyama Y."/>
            <person name="Hidaka K."/>
        </authorList>
    </citation>
    <scope>NUCLEOTIDE SEQUENCE [LARGE SCALE GENOMIC DNA]</scope>
    <source>
        <strain evidence="1 2">NBRC 101312</strain>
    </source>
</reference>
<dbReference type="EMBL" id="BAABQU010000030">
    <property type="protein sequence ID" value="GAA5440894.1"/>
    <property type="molecule type" value="Genomic_DNA"/>
</dbReference>
<evidence type="ECO:0000313" key="1">
    <source>
        <dbReference type="EMBL" id="GAA5440894.1"/>
    </source>
</evidence>
<dbReference type="RefSeq" id="WP_345445810.1">
    <property type="nucleotide sequence ID" value="NZ_BAABQU010000030.1"/>
</dbReference>
<accession>A0ABP9UHN7</accession>
<dbReference type="Gene3D" id="1.10.1200.10">
    <property type="entry name" value="ACP-like"/>
    <property type="match status" value="1"/>
</dbReference>